<feature type="transmembrane region" description="Helical" evidence="1">
    <location>
        <begin position="271"/>
        <end position="288"/>
    </location>
</feature>
<organism evidence="2 3">
    <name type="scientific">Picrophilus torridus (strain ATCC 700027 / DSM 9790 / JCM 10055 / NBRC 100828 / KAW 2/3)</name>
    <dbReference type="NCBI Taxonomy" id="1122961"/>
    <lineage>
        <taxon>Archaea</taxon>
        <taxon>Methanobacteriati</taxon>
        <taxon>Thermoplasmatota</taxon>
        <taxon>Thermoplasmata</taxon>
        <taxon>Thermoplasmatales</taxon>
        <taxon>Picrophilaceae</taxon>
        <taxon>Picrophilus</taxon>
    </lineage>
</organism>
<sequence length="716" mass="81984">MITGKVEAQDLKSIIRKISFIFAGIYAIALANYFWSNYGYASVFGMVLVWILILLAFASFMLVFNNSEIGFFIIIISIITVFFIGLSSIYPVYGTDSLAIESYAARLFSMGIDPYIRSNMAPVFSYYHLPYTMITPTQTGGYVNFLSYPGFSVILMMPELIGIQGRYIISFFNVLAFVILYYQYRRSDNTSIYPYVALGITINLNWFFYSIGGVSGIIWIDLIALSFIFKDKNYLSGALYGLSVSYRQTAIIVLPFYIYYLYKSGINVRKFLSGAVLSFIITNIPFIIMSPYQWFISVIGIGMQPILPIGLGISVLSFTYMPFLKSSFFYAVPGLVTLFLIYMYIKDFDRLKYAFFAFPVIIFLFYYRDLLNYMMYWPFLILLAIPEIKEFKNKNDTKAKSTTRKITAAFLVLIIVIAGLVIYNYDTYNPDVKIISVSDPQSISLNGITSMNVTVFYSGSEPTRMFFRIIPDNGMINGNGLLWYTNKYLIHGLNNVTIYPENRDSILPENTSFIMDAYYNNELSTYHSNGLYAMDPYGITNPEFKDFYMYKCMPAGWTLSTNSIGGTAHYIYNNGSLTIKAINTRNNYWAAGQVLTEMSSEYIMNHNIIMNLKIKTNGFTNVTDNGSRISSFYGLEITFDNDRYNIYIGYSNESKFYRLKNTIIILQKNMCVNLTKIIKIAYQDNFKINNAYLEMITGGTVKGVYISTYNNFNIVE</sequence>
<protein>
    <submittedName>
        <fullName evidence="2">Transporter</fullName>
    </submittedName>
</protein>
<reference evidence="2 3" key="1">
    <citation type="journal article" date="2004" name="Proc. Natl. Acad. Sci. U.S.A.">
        <title>Genome sequence of Picrophilus torridus and its implications for life around pH 0.</title>
        <authorList>
            <person name="Futterer O."/>
            <person name="Angelov A."/>
            <person name="Liesegang H."/>
            <person name="Gottschalk G."/>
            <person name="Schleper C."/>
            <person name="Schepers B."/>
            <person name="Dock C."/>
            <person name="Antranikian G."/>
            <person name="Liebl W."/>
        </authorList>
    </citation>
    <scope>NUCLEOTIDE SEQUENCE [LARGE SCALE GENOMIC DNA]</scope>
    <source>
        <strain evidence="3">ATCC 700027 / DSM 9790 / JCM 10055 / NBRC 100828</strain>
    </source>
</reference>
<feature type="transmembrane region" description="Helical" evidence="1">
    <location>
        <begin position="328"/>
        <end position="345"/>
    </location>
</feature>
<dbReference type="AlphaFoldDB" id="Q6KZ80"/>
<dbReference type="InParanoid" id="Q6KZ80"/>
<keyword evidence="1" id="KW-1133">Transmembrane helix</keyword>
<feature type="transmembrane region" description="Helical" evidence="1">
    <location>
        <begin position="18"/>
        <end position="35"/>
    </location>
</feature>
<evidence type="ECO:0000256" key="1">
    <source>
        <dbReference type="SAM" id="Phobius"/>
    </source>
</evidence>
<gene>
    <name evidence="2" type="ordered locus">PTO1387</name>
</gene>
<feature type="transmembrane region" description="Helical" evidence="1">
    <location>
        <begin position="165"/>
        <end position="184"/>
    </location>
</feature>
<keyword evidence="1" id="KW-0812">Transmembrane</keyword>
<feature type="transmembrane region" description="Helical" evidence="1">
    <location>
        <begin position="41"/>
        <end position="64"/>
    </location>
</feature>
<dbReference type="PaxDb" id="263820-PTO1387"/>
<accession>Q6KZ80</accession>
<feature type="transmembrane region" description="Helical" evidence="1">
    <location>
        <begin position="235"/>
        <end position="259"/>
    </location>
</feature>
<name>Q6KZ80_PICTO</name>
<feature type="transmembrane region" description="Helical" evidence="1">
    <location>
        <begin position="204"/>
        <end position="229"/>
    </location>
</feature>
<feature type="transmembrane region" description="Helical" evidence="1">
    <location>
        <begin position="294"/>
        <end position="316"/>
    </location>
</feature>
<dbReference type="EMBL" id="AE017261">
    <property type="protein sequence ID" value="AAT43972.1"/>
    <property type="molecule type" value="Genomic_DNA"/>
</dbReference>
<keyword evidence="1" id="KW-0472">Membrane</keyword>
<dbReference type="KEGG" id="pto:PTO1387"/>
<dbReference type="HOGENOM" id="CLU_399373_0_0_2"/>
<evidence type="ECO:0000313" key="2">
    <source>
        <dbReference type="EMBL" id="AAT43972.1"/>
    </source>
</evidence>
<dbReference type="eggNOG" id="arCOG03702">
    <property type="taxonomic scope" value="Archaea"/>
</dbReference>
<dbReference type="STRING" id="263820.PTO1387"/>
<evidence type="ECO:0000313" key="3">
    <source>
        <dbReference type="Proteomes" id="UP000000438"/>
    </source>
</evidence>
<feature type="transmembrane region" description="Helical" evidence="1">
    <location>
        <begin position="406"/>
        <end position="425"/>
    </location>
</feature>
<dbReference type="Proteomes" id="UP000000438">
    <property type="component" value="Chromosome"/>
</dbReference>
<feature type="transmembrane region" description="Helical" evidence="1">
    <location>
        <begin position="71"/>
        <end position="93"/>
    </location>
</feature>
<feature type="transmembrane region" description="Helical" evidence="1">
    <location>
        <begin position="365"/>
        <end position="385"/>
    </location>
</feature>
<proteinExistence type="predicted"/>